<dbReference type="PANTHER" id="PTHR11106:SF27">
    <property type="entry name" value="MACRO DOMAIN-CONTAINING PROTEIN"/>
    <property type="match status" value="1"/>
</dbReference>
<dbReference type="Pfam" id="PF01661">
    <property type="entry name" value="Macro"/>
    <property type="match status" value="1"/>
</dbReference>
<dbReference type="InterPro" id="IPR043472">
    <property type="entry name" value="Macro_dom-like"/>
</dbReference>
<dbReference type="AlphaFoldDB" id="A0A4R8IHA6"/>
<dbReference type="SUPFAM" id="SSF52949">
    <property type="entry name" value="Macro domain-like"/>
    <property type="match status" value="1"/>
</dbReference>
<dbReference type="PANTHER" id="PTHR11106">
    <property type="entry name" value="GANGLIOSIDE INDUCED DIFFERENTIATION ASSOCIATED PROTEIN 2-RELATED"/>
    <property type="match status" value="1"/>
</dbReference>
<name>A0A4R8IHA6_9GAMM</name>
<sequence length="178" mass="18923">MSERLLHGVRLECIQGDIANQSDMAAVVNAANAQLRIGGGVAGALHRAAGPGLEDECRPLAPISPGEAVITGAHNLPNRYVIHCLGPIYGVDEPSGELLATCYRNALRLAEEHRIESIAFPALSTGAFGYPLEAATGVALTTVHTMLAQLSAVRHIRFVLHDAPSLRLYERMLESLPG</sequence>
<keyword evidence="3" id="KW-1185">Reference proteome</keyword>
<comment type="caution">
    <text evidence="2">The sequence shown here is derived from an EMBL/GenBank/DDBJ whole genome shotgun (WGS) entry which is preliminary data.</text>
</comment>
<dbReference type="EMBL" id="SOQX01000006">
    <property type="protein sequence ID" value="TDX99981.1"/>
    <property type="molecule type" value="Genomic_DNA"/>
</dbReference>
<evidence type="ECO:0000313" key="2">
    <source>
        <dbReference type="EMBL" id="TDX99981.1"/>
    </source>
</evidence>
<dbReference type="SMART" id="SM00506">
    <property type="entry name" value="A1pp"/>
    <property type="match status" value="1"/>
</dbReference>
<dbReference type="OrthoDB" id="6194521at2"/>
<evidence type="ECO:0000313" key="3">
    <source>
        <dbReference type="Proteomes" id="UP000294914"/>
    </source>
</evidence>
<evidence type="ECO:0000259" key="1">
    <source>
        <dbReference type="PROSITE" id="PS51154"/>
    </source>
</evidence>
<feature type="domain" description="Macro" evidence="1">
    <location>
        <begin position="1"/>
        <end position="177"/>
    </location>
</feature>
<organism evidence="2 3">
    <name type="scientific">Thiohalophilus thiocyanatoxydans</name>
    <dbReference type="NCBI Taxonomy" id="381308"/>
    <lineage>
        <taxon>Bacteria</taxon>
        <taxon>Pseudomonadati</taxon>
        <taxon>Pseudomonadota</taxon>
        <taxon>Gammaproteobacteria</taxon>
        <taxon>Thiohalomonadales</taxon>
        <taxon>Thiohalophilaceae</taxon>
        <taxon>Thiohalophilus</taxon>
    </lineage>
</organism>
<dbReference type="RefSeq" id="WP_134084343.1">
    <property type="nucleotide sequence ID" value="NZ_SOQX01000006.1"/>
</dbReference>
<reference evidence="2 3" key="1">
    <citation type="submission" date="2019-03" db="EMBL/GenBank/DDBJ databases">
        <title>Genomic Encyclopedia of Type Strains, Phase IV (KMG-IV): sequencing the most valuable type-strain genomes for metagenomic binning, comparative biology and taxonomic classification.</title>
        <authorList>
            <person name="Goeker M."/>
        </authorList>
    </citation>
    <scope>NUCLEOTIDE SEQUENCE [LARGE SCALE GENOMIC DNA]</scope>
    <source>
        <strain evidence="2 3">DSM 16326</strain>
    </source>
</reference>
<dbReference type="Proteomes" id="UP000294914">
    <property type="component" value="Unassembled WGS sequence"/>
</dbReference>
<dbReference type="PROSITE" id="PS51154">
    <property type="entry name" value="MACRO"/>
    <property type="match status" value="1"/>
</dbReference>
<dbReference type="Gene3D" id="3.40.220.10">
    <property type="entry name" value="Leucine Aminopeptidase, subunit E, domain 1"/>
    <property type="match status" value="1"/>
</dbReference>
<gene>
    <name evidence="2" type="ORF">EDC23_2142</name>
</gene>
<dbReference type="InterPro" id="IPR002589">
    <property type="entry name" value="Macro_dom"/>
</dbReference>
<protein>
    <submittedName>
        <fullName evidence="2">O-acetyl-ADP-ribose deacetylase (Regulator of RNase III)</fullName>
    </submittedName>
</protein>
<proteinExistence type="predicted"/>
<accession>A0A4R8IHA6</accession>